<organism evidence="1 2">
    <name type="scientific">Kwoniella mangroviensis CBS 10435</name>
    <dbReference type="NCBI Taxonomy" id="1331196"/>
    <lineage>
        <taxon>Eukaryota</taxon>
        <taxon>Fungi</taxon>
        <taxon>Dikarya</taxon>
        <taxon>Basidiomycota</taxon>
        <taxon>Agaricomycotina</taxon>
        <taxon>Tremellomycetes</taxon>
        <taxon>Tremellales</taxon>
        <taxon>Cryptococcaceae</taxon>
        <taxon>Kwoniella</taxon>
    </lineage>
</organism>
<gene>
    <name evidence="1" type="ORF">L486_08495</name>
</gene>
<proteinExistence type="predicted"/>
<accession>A0A1B9IEY0</accession>
<dbReference type="Gene3D" id="3.40.630.10">
    <property type="entry name" value="Zn peptidases"/>
    <property type="match status" value="1"/>
</dbReference>
<sequence length="111" mass="12197">MGGELAKEYVDIPVNTSSLGAGTRSDYMSWTQGGNPAAFAADRDPLTGVFPGDFDGYIHTNKDKMDIDDETGYFSLEHMLEFSKLAVAFAVEQAGWSDKHTRGDDNKKLAW</sequence>
<evidence type="ECO:0008006" key="3">
    <source>
        <dbReference type="Google" id="ProtNLM"/>
    </source>
</evidence>
<evidence type="ECO:0000313" key="2">
    <source>
        <dbReference type="Proteomes" id="UP000092583"/>
    </source>
</evidence>
<reference evidence="2" key="2">
    <citation type="submission" date="2013-12" db="EMBL/GenBank/DDBJ databases">
        <title>Evolution of pathogenesis and genome organization in the Tremellales.</title>
        <authorList>
            <person name="Cuomo C."/>
            <person name="Litvintseva A."/>
            <person name="Heitman J."/>
            <person name="Chen Y."/>
            <person name="Sun S."/>
            <person name="Springer D."/>
            <person name="Dromer F."/>
            <person name="Young S."/>
            <person name="Zeng Q."/>
            <person name="Chapman S."/>
            <person name="Gujja S."/>
            <person name="Saif S."/>
            <person name="Birren B."/>
        </authorList>
    </citation>
    <scope>NUCLEOTIDE SEQUENCE [LARGE SCALE GENOMIC DNA]</scope>
    <source>
        <strain evidence="2">CBS 10435</strain>
    </source>
</reference>
<reference evidence="1 2" key="1">
    <citation type="submission" date="2013-07" db="EMBL/GenBank/DDBJ databases">
        <title>The Genome Sequence of Kwoniella mangroviensis CBS10435.</title>
        <authorList>
            <consortium name="The Broad Institute Genome Sequencing Platform"/>
            <person name="Cuomo C."/>
            <person name="Litvintseva A."/>
            <person name="Chen Y."/>
            <person name="Heitman J."/>
            <person name="Sun S."/>
            <person name="Springer D."/>
            <person name="Dromer F."/>
            <person name="Young S.K."/>
            <person name="Zeng Q."/>
            <person name="Gargeya S."/>
            <person name="Fitzgerald M."/>
            <person name="Abouelleil A."/>
            <person name="Alvarado L."/>
            <person name="Berlin A.M."/>
            <person name="Chapman S.B."/>
            <person name="Dewar J."/>
            <person name="Goldberg J."/>
            <person name="Griggs A."/>
            <person name="Gujja S."/>
            <person name="Hansen M."/>
            <person name="Howarth C."/>
            <person name="Imamovic A."/>
            <person name="Larimer J."/>
            <person name="McCowan C."/>
            <person name="Murphy C."/>
            <person name="Pearson M."/>
            <person name="Priest M."/>
            <person name="Roberts A."/>
            <person name="Saif S."/>
            <person name="Shea T."/>
            <person name="Sykes S."/>
            <person name="Wortman J."/>
            <person name="Nusbaum C."/>
            <person name="Birren B."/>
        </authorList>
    </citation>
    <scope>NUCLEOTIDE SEQUENCE [LARGE SCALE GENOMIC DNA]</scope>
    <source>
        <strain evidence="1 2">CBS 10435</strain>
    </source>
</reference>
<evidence type="ECO:0000313" key="1">
    <source>
        <dbReference type="EMBL" id="OCF54017.1"/>
    </source>
</evidence>
<dbReference type="STRING" id="1331196.A0A1B9IEY0"/>
<dbReference type="EMBL" id="KV700097">
    <property type="protein sequence ID" value="OCF54017.1"/>
    <property type="molecule type" value="Genomic_DNA"/>
</dbReference>
<keyword evidence="2" id="KW-1185">Reference proteome</keyword>
<dbReference type="OrthoDB" id="2214at2759"/>
<name>A0A1B9IEY0_9TREE</name>
<dbReference type="Proteomes" id="UP000092583">
    <property type="component" value="Unassembled WGS sequence"/>
</dbReference>
<dbReference type="AlphaFoldDB" id="A0A1B9IEY0"/>
<dbReference type="SUPFAM" id="SSF53187">
    <property type="entry name" value="Zn-dependent exopeptidases"/>
    <property type="match status" value="1"/>
</dbReference>
<protein>
    <recommendedName>
        <fullName evidence="3">Peptide hydrolase</fullName>
    </recommendedName>
</protein>